<accession>A0A4R7HY66</accession>
<proteinExistence type="predicted"/>
<protein>
    <submittedName>
        <fullName evidence="2">Uncharacterized protein</fullName>
    </submittedName>
</protein>
<dbReference type="EMBL" id="SOAU01000001">
    <property type="protein sequence ID" value="TDT15083.1"/>
    <property type="molecule type" value="Genomic_DNA"/>
</dbReference>
<dbReference type="AlphaFoldDB" id="A0A4R7HY66"/>
<evidence type="ECO:0000313" key="2">
    <source>
        <dbReference type="EMBL" id="TDT15083.1"/>
    </source>
</evidence>
<keyword evidence="3" id="KW-1185">Reference proteome</keyword>
<feature type="region of interest" description="Disordered" evidence="1">
    <location>
        <begin position="37"/>
        <end position="66"/>
    </location>
</feature>
<reference evidence="2 3" key="1">
    <citation type="submission" date="2019-03" db="EMBL/GenBank/DDBJ databases">
        <title>Sequencing the genomes of 1000 actinobacteria strains.</title>
        <authorList>
            <person name="Klenk H.-P."/>
        </authorList>
    </citation>
    <scope>NUCLEOTIDE SEQUENCE [LARGE SCALE GENOMIC DNA]</scope>
    <source>
        <strain evidence="2 3">DSM 18936</strain>
    </source>
</reference>
<dbReference type="PROSITE" id="PS51257">
    <property type="entry name" value="PROKAR_LIPOPROTEIN"/>
    <property type="match status" value="1"/>
</dbReference>
<feature type="compositionally biased region" description="Polar residues" evidence="1">
    <location>
        <begin position="41"/>
        <end position="57"/>
    </location>
</feature>
<sequence>MRRPGATEAGGREALPSIGVRWWPAVGLLALAACGGGGDTAPSTTHRLAPSQRSASTVVRPDTPPPCDPDSLTWWTAQASPVDVTSSATVRVRNDGDGWCEVDVAGSPTLSTEAEPSVWLEPGEWGDLIVGSEDGRCSPTVFDTVEVVVSHVIVEVSSIVVAACEPSLLAFYVADSPDEPCADLDAVFIDDVADGVVVVRNAGFVSCDLGAVVGEGVDGTTAPAITALAGGDVVAVDVVPVGDGCGGDASSVEFDAAGTVVVDGLEGCPVAGPARPWFGSVPAPSLPADALALLDPFG</sequence>
<gene>
    <name evidence="2" type="ORF">BDK89_0643</name>
</gene>
<organism evidence="2 3">
    <name type="scientific">Ilumatobacter fluminis</name>
    <dbReference type="NCBI Taxonomy" id="467091"/>
    <lineage>
        <taxon>Bacteria</taxon>
        <taxon>Bacillati</taxon>
        <taxon>Actinomycetota</taxon>
        <taxon>Acidimicrobiia</taxon>
        <taxon>Acidimicrobiales</taxon>
        <taxon>Ilumatobacteraceae</taxon>
        <taxon>Ilumatobacter</taxon>
    </lineage>
</organism>
<dbReference type="Proteomes" id="UP000294558">
    <property type="component" value="Unassembled WGS sequence"/>
</dbReference>
<comment type="caution">
    <text evidence="2">The sequence shown here is derived from an EMBL/GenBank/DDBJ whole genome shotgun (WGS) entry which is preliminary data.</text>
</comment>
<evidence type="ECO:0000256" key="1">
    <source>
        <dbReference type="SAM" id="MobiDB-lite"/>
    </source>
</evidence>
<evidence type="ECO:0000313" key="3">
    <source>
        <dbReference type="Proteomes" id="UP000294558"/>
    </source>
</evidence>
<name>A0A4R7HY66_9ACTN</name>